<evidence type="ECO:0000313" key="1">
    <source>
        <dbReference type="EMBL" id="MDQ7904211.1"/>
    </source>
</evidence>
<keyword evidence="2" id="KW-1185">Reference proteome</keyword>
<protein>
    <recommendedName>
        <fullName evidence="3">HTH marR-type domain-containing protein</fullName>
    </recommendedName>
</protein>
<dbReference type="RefSeq" id="WP_308711487.1">
    <property type="nucleotide sequence ID" value="NZ_JAVHUY010000005.1"/>
</dbReference>
<proteinExistence type="predicted"/>
<dbReference type="Gene3D" id="1.10.10.10">
    <property type="entry name" value="Winged helix-like DNA-binding domain superfamily/Winged helix DNA-binding domain"/>
    <property type="match status" value="1"/>
</dbReference>
<dbReference type="Proteomes" id="UP001230908">
    <property type="component" value="Unassembled WGS sequence"/>
</dbReference>
<evidence type="ECO:0000313" key="2">
    <source>
        <dbReference type="Proteomes" id="UP001230908"/>
    </source>
</evidence>
<dbReference type="InterPro" id="IPR036390">
    <property type="entry name" value="WH_DNA-bd_sf"/>
</dbReference>
<name>A0ABU0ZAX9_9ACTN</name>
<dbReference type="EMBL" id="JAVHUY010000005">
    <property type="protein sequence ID" value="MDQ7904211.1"/>
    <property type="molecule type" value="Genomic_DNA"/>
</dbReference>
<comment type="caution">
    <text evidence="1">The sequence shown here is derived from an EMBL/GenBank/DDBJ whole genome shotgun (WGS) entry which is preliminary data.</text>
</comment>
<accession>A0ABU0ZAX9</accession>
<evidence type="ECO:0008006" key="3">
    <source>
        <dbReference type="Google" id="ProtNLM"/>
    </source>
</evidence>
<gene>
    <name evidence="1" type="ORF">RB614_06700</name>
</gene>
<sequence length="131" mass="14202">MSLGRRNRVYLNRAALRLLDDFERDLLSAGDGMPGRLRTSARAKTAIPPAVLPSVEHALLESFPLGSDPPTAGALAAISGYRPDQVRPVLDRLVGEGLVERADQHGWTLTPKGHRLRTMLRSNEDLRGAGG</sequence>
<organism evidence="1 2">
    <name type="scientific">Phytohabitans maris</name>
    <dbReference type="NCBI Taxonomy" id="3071409"/>
    <lineage>
        <taxon>Bacteria</taxon>
        <taxon>Bacillati</taxon>
        <taxon>Actinomycetota</taxon>
        <taxon>Actinomycetes</taxon>
        <taxon>Micromonosporales</taxon>
        <taxon>Micromonosporaceae</taxon>
    </lineage>
</organism>
<dbReference type="SUPFAM" id="SSF46785">
    <property type="entry name" value="Winged helix' DNA-binding domain"/>
    <property type="match status" value="1"/>
</dbReference>
<dbReference type="InterPro" id="IPR036388">
    <property type="entry name" value="WH-like_DNA-bd_sf"/>
</dbReference>
<reference evidence="1 2" key="1">
    <citation type="submission" date="2023-08" db="EMBL/GenBank/DDBJ databases">
        <title>Phytohabitans sansha sp. nov., isolated from marine sediment.</title>
        <authorList>
            <person name="Zhao Y."/>
            <person name="Yi K."/>
        </authorList>
    </citation>
    <scope>NUCLEOTIDE SEQUENCE [LARGE SCALE GENOMIC DNA]</scope>
    <source>
        <strain evidence="1 2">ZYX-F-186</strain>
    </source>
</reference>